<sequence length="431" mass="46780">MGDAMPAVGPDPLPTEWNYTLLSNFSQNGVPARWAHGSPQAWGHEQRAVFIGQDATSLSLSQDEQFVAVACGQGVEILATRLDPPQGLSIGTGPDDWIVCHIEWYTQEKSSQKSNRLLVCRVSPVPALPGGKRDAVVQIYSLDEESWSMVPVPGLKFPCLSRKGSNQRMVNNQGERVLLFSRPSTGSADSSSGKVVVQSLSDPSNGSILPIESRDVTWLGFSPDSSTIGIVTSDRQIHILDAESGQIKSATSQLEAQINAAAFSPDGSKMAATCSSINASVQVFSTSDGSRLLTVPFQQITRSLAWSPDGKTLAYGAQGGHLELFDLEAGRQVQTWQLEYPAVRPSPLNEPGDIQFVDDGSKQLFSTGMEGGVEVYDLRSNVKRRFEPGAENDFLQGKKRSLVAWSSRDRTAIVLDGDGYLRFWECEEAIN</sequence>
<keyword evidence="3" id="KW-1185">Reference proteome</keyword>
<evidence type="ECO:0000259" key="1">
    <source>
        <dbReference type="Pfam" id="PF12894"/>
    </source>
</evidence>
<dbReference type="InterPro" id="IPR024977">
    <property type="entry name" value="Apc4-like_WD40_dom"/>
</dbReference>
<accession>A0ABR0E7G4</accession>
<comment type="caution">
    <text evidence="2">The sequence shown here is derived from an EMBL/GenBank/DDBJ whole genome shotgun (WGS) entry which is preliminary data.</text>
</comment>
<reference evidence="2 3" key="1">
    <citation type="journal article" date="2023" name="G3 (Bethesda)">
        <title>A chromosome-level genome assembly of Zasmidium syzygii isolated from banana leaves.</title>
        <authorList>
            <person name="van Westerhoven A.C."/>
            <person name="Mehrabi R."/>
            <person name="Talebi R."/>
            <person name="Steentjes M.B.F."/>
            <person name="Corcolon B."/>
            <person name="Chong P.A."/>
            <person name="Kema G.H.J."/>
            <person name="Seidl M.F."/>
        </authorList>
    </citation>
    <scope>NUCLEOTIDE SEQUENCE [LARGE SCALE GENOMIC DNA]</scope>
    <source>
        <strain evidence="2 3">P124</strain>
    </source>
</reference>
<feature type="domain" description="Anaphase-promoting complex subunit 4-like WD40" evidence="1">
    <location>
        <begin position="302"/>
        <end position="341"/>
    </location>
</feature>
<proteinExistence type="predicted"/>
<organism evidence="2 3">
    <name type="scientific">Zasmidium cellare</name>
    <name type="common">Wine cellar mold</name>
    <name type="synonym">Racodium cellare</name>
    <dbReference type="NCBI Taxonomy" id="395010"/>
    <lineage>
        <taxon>Eukaryota</taxon>
        <taxon>Fungi</taxon>
        <taxon>Dikarya</taxon>
        <taxon>Ascomycota</taxon>
        <taxon>Pezizomycotina</taxon>
        <taxon>Dothideomycetes</taxon>
        <taxon>Dothideomycetidae</taxon>
        <taxon>Mycosphaerellales</taxon>
        <taxon>Mycosphaerellaceae</taxon>
        <taxon>Zasmidium</taxon>
    </lineage>
</organism>
<dbReference type="PANTHER" id="PTHR19879">
    <property type="entry name" value="TRANSCRIPTION INITIATION FACTOR TFIID"/>
    <property type="match status" value="1"/>
</dbReference>
<dbReference type="Pfam" id="PF12894">
    <property type="entry name" value="ANAPC4_WD40"/>
    <property type="match status" value="1"/>
</dbReference>
<dbReference type="EMBL" id="JAXOVC010000009">
    <property type="protein sequence ID" value="KAK4497374.1"/>
    <property type="molecule type" value="Genomic_DNA"/>
</dbReference>
<gene>
    <name evidence="2" type="ORF">PRZ48_011825</name>
</gene>
<dbReference type="PANTHER" id="PTHR19879:SF9">
    <property type="entry name" value="TRANSCRIPTION INITIATION FACTOR TFIID SUBUNIT 5"/>
    <property type="match status" value="1"/>
</dbReference>
<evidence type="ECO:0000313" key="3">
    <source>
        <dbReference type="Proteomes" id="UP001305779"/>
    </source>
</evidence>
<dbReference type="InterPro" id="IPR015943">
    <property type="entry name" value="WD40/YVTN_repeat-like_dom_sf"/>
</dbReference>
<name>A0ABR0E7G4_ZASCE</name>
<dbReference type="SUPFAM" id="SSF69322">
    <property type="entry name" value="Tricorn protease domain 2"/>
    <property type="match status" value="1"/>
</dbReference>
<dbReference type="InterPro" id="IPR001680">
    <property type="entry name" value="WD40_rpt"/>
</dbReference>
<protein>
    <recommendedName>
        <fullName evidence="1">Anaphase-promoting complex subunit 4-like WD40 domain-containing protein</fullName>
    </recommendedName>
</protein>
<dbReference type="Proteomes" id="UP001305779">
    <property type="component" value="Unassembled WGS sequence"/>
</dbReference>
<dbReference type="SMART" id="SM00320">
    <property type="entry name" value="WD40"/>
    <property type="match status" value="6"/>
</dbReference>
<evidence type="ECO:0000313" key="2">
    <source>
        <dbReference type="EMBL" id="KAK4497374.1"/>
    </source>
</evidence>
<dbReference type="Gene3D" id="2.130.10.10">
    <property type="entry name" value="YVTN repeat-like/Quinoprotein amine dehydrogenase"/>
    <property type="match status" value="1"/>
</dbReference>